<feature type="transmembrane region" description="Helical" evidence="1">
    <location>
        <begin position="245"/>
        <end position="263"/>
    </location>
</feature>
<keyword evidence="3" id="KW-1185">Reference proteome</keyword>
<accession>A0A1C3W679</accession>
<dbReference type="Proteomes" id="UP000199184">
    <property type="component" value="Unassembled WGS sequence"/>
</dbReference>
<feature type="transmembrane region" description="Helical" evidence="1">
    <location>
        <begin position="78"/>
        <end position="96"/>
    </location>
</feature>
<dbReference type="EMBL" id="FMAI01000006">
    <property type="protein sequence ID" value="SCB35406.1"/>
    <property type="molecule type" value="Genomic_DNA"/>
</dbReference>
<evidence type="ECO:0000313" key="2">
    <source>
        <dbReference type="EMBL" id="SCB35406.1"/>
    </source>
</evidence>
<gene>
    <name evidence="2" type="ORF">GA0061098_1006343</name>
</gene>
<reference evidence="3" key="1">
    <citation type="submission" date="2016-08" db="EMBL/GenBank/DDBJ databases">
        <authorList>
            <person name="Varghese N."/>
            <person name="Submissions Spin"/>
        </authorList>
    </citation>
    <scope>NUCLEOTIDE SEQUENCE [LARGE SCALE GENOMIC DNA]</scope>
    <source>
        <strain evidence="3">ERR11</strain>
    </source>
</reference>
<feature type="transmembrane region" description="Helical" evidence="1">
    <location>
        <begin position="12"/>
        <end position="31"/>
    </location>
</feature>
<dbReference type="AlphaFoldDB" id="A0A1C3W679"/>
<evidence type="ECO:0000256" key="1">
    <source>
        <dbReference type="SAM" id="Phobius"/>
    </source>
</evidence>
<feature type="transmembrane region" description="Helical" evidence="1">
    <location>
        <begin position="269"/>
        <end position="288"/>
    </location>
</feature>
<keyword evidence="1" id="KW-0812">Transmembrane</keyword>
<feature type="transmembrane region" description="Helical" evidence="1">
    <location>
        <begin position="168"/>
        <end position="190"/>
    </location>
</feature>
<keyword evidence="1" id="KW-0472">Membrane</keyword>
<organism evidence="2 3">
    <name type="scientific">Bradyrhizobium shewense</name>
    <dbReference type="NCBI Taxonomy" id="1761772"/>
    <lineage>
        <taxon>Bacteria</taxon>
        <taxon>Pseudomonadati</taxon>
        <taxon>Pseudomonadota</taxon>
        <taxon>Alphaproteobacteria</taxon>
        <taxon>Hyphomicrobiales</taxon>
        <taxon>Nitrobacteraceae</taxon>
        <taxon>Bradyrhizobium</taxon>
    </lineage>
</organism>
<name>A0A1C3W679_9BRAD</name>
<dbReference type="RefSeq" id="WP_091956919.1">
    <property type="nucleotide sequence ID" value="NZ_FMAI01000006.1"/>
</dbReference>
<feature type="transmembrane region" description="Helical" evidence="1">
    <location>
        <begin position="51"/>
        <end position="69"/>
    </location>
</feature>
<feature type="transmembrane region" description="Helical" evidence="1">
    <location>
        <begin position="108"/>
        <end position="129"/>
    </location>
</feature>
<sequence length="328" mass="34185">MYLVKNSPRALFAALIPLAIVEAVLLVYALAGGQVTDPVGVPAPDQILVLYAGRMAMNAALLFAGHIVLRQWTVSSRLAYGLMGGVMAAVSYGIAIRNHIQLTAPGDGTVMTIGLLPTMAGMIGGFLYGQFAGLSPVARAAVDASAADASGKPPPLAFNGPVRVRTSFAGIVIAALIPTVLATLLPYTLVPLLMNGFGDKSTAHIFAAVIPAQTFMVMMVISVIPSGIFMLCVHHATRAMSRRNAWEYAAIGGVAAFACMLLLAFAVPLLAFLVVPAAFCGAVMGAIYRRFAGLEPMPLPEAVIATDPNALVDADHPSRHQHGVILSN</sequence>
<proteinExistence type="predicted"/>
<feature type="transmembrane region" description="Helical" evidence="1">
    <location>
        <begin position="210"/>
        <end position="233"/>
    </location>
</feature>
<keyword evidence="1" id="KW-1133">Transmembrane helix</keyword>
<evidence type="ECO:0000313" key="3">
    <source>
        <dbReference type="Proteomes" id="UP000199184"/>
    </source>
</evidence>
<protein>
    <submittedName>
        <fullName evidence="2">Uncharacterized protein</fullName>
    </submittedName>
</protein>